<dbReference type="RefSeq" id="WP_207126648.1">
    <property type="nucleotide sequence ID" value="NZ_BOPO01000079.1"/>
</dbReference>
<evidence type="ECO:0000313" key="3">
    <source>
        <dbReference type="EMBL" id="GIL28937.1"/>
    </source>
</evidence>
<gene>
    <name evidence="3" type="ORF">NUM_41910</name>
</gene>
<evidence type="ECO:0000256" key="1">
    <source>
        <dbReference type="SAM" id="MobiDB-lite"/>
    </source>
</evidence>
<feature type="compositionally biased region" description="Polar residues" evidence="1">
    <location>
        <begin position="511"/>
        <end position="520"/>
    </location>
</feature>
<keyword evidence="2" id="KW-0812">Transmembrane</keyword>
<feature type="transmembrane region" description="Helical" evidence="2">
    <location>
        <begin position="127"/>
        <end position="150"/>
    </location>
</feature>
<sequence>MGEEATNQSSAFGFDKPLMKAASTGCLVAAGMEVAPAVMIKFLFTLSTGDAAAVDKAGQDWRRASALVQQAAQAFQQAVAGVSGDDWTAQDRDAYEKKVQQACEQYQVVEIYLEAAGIALSVMAGALCAYAVFAAGMAIALIAIGTAILACEGTVVGSVAVPELEAAAAVCLEITQVATAILAEVGVAIAEVLQGGALLDATAEELDGNDKAFGDFLNGEAVGAAAAGANLLQNAANAGIAYANMNEKTPVLGKDGKPVLGADGNPKLNEGDTKFGDINLNADRDWDKTWDVGASGKYGDFSGGADVKYGDQGFQGLSVSGGYTPEDGPQVTGNVGWEKDKDGNDIYKGDLTGGYKTPDGSTYSATTSGEYDDNADGSSTISGGVTGKYENEYSGTSADAGVNGSYTHGANGSSTYSGGVSGSAGNSLTGSSVHGGATGTYQHETDGSNHYSATGTGGYTTPYGHGDGSVTGGYDQNAGGDDSAYTRAETVHGGNGDEGEKHEHELRYDTDTGQVTRTDS</sequence>
<evidence type="ECO:0000256" key="2">
    <source>
        <dbReference type="SAM" id="Phobius"/>
    </source>
</evidence>
<feature type="region of interest" description="Disordered" evidence="1">
    <location>
        <begin position="319"/>
        <end position="383"/>
    </location>
</feature>
<feature type="compositionally biased region" description="Basic and acidic residues" evidence="1">
    <location>
        <begin position="337"/>
        <end position="348"/>
    </location>
</feature>
<keyword evidence="2" id="KW-0472">Membrane</keyword>
<reference evidence="4" key="1">
    <citation type="journal article" date="2021" name="Int. J. Syst. Evol. Microbiol.">
        <title>Actinocatenispora comari sp. nov., an endophytic actinomycete isolated from aerial parts of Comarum salesowianum.</title>
        <authorList>
            <person name="Oyunbileg N."/>
            <person name="Iizaka Y."/>
            <person name="Hamada M."/>
            <person name="Davaapurev B.O."/>
            <person name="Fukumoto A."/>
            <person name="Tsetseg B."/>
            <person name="Kato F."/>
            <person name="Tamura T."/>
            <person name="Batkhuu J."/>
            <person name="Anzai Y."/>
        </authorList>
    </citation>
    <scope>NUCLEOTIDE SEQUENCE [LARGE SCALE GENOMIC DNA]</scope>
    <source>
        <strain evidence="4">NUM-2625</strain>
    </source>
</reference>
<feature type="region of interest" description="Disordered" evidence="1">
    <location>
        <begin position="416"/>
        <end position="520"/>
    </location>
</feature>
<keyword evidence="2" id="KW-1133">Transmembrane helix</keyword>
<dbReference type="AlphaFoldDB" id="A0A8J4AGR4"/>
<dbReference type="EMBL" id="BOPO01000079">
    <property type="protein sequence ID" value="GIL28937.1"/>
    <property type="molecule type" value="Genomic_DNA"/>
</dbReference>
<name>A0A8J4AGR4_9ACTN</name>
<proteinExistence type="predicted"/>
<feature type="compositionally biased region" description="Polar residues" evidence="1">
    <location>
        <begin position="359"/>
        <end position="369"/>
    </location>
</feature>
<dbReference type="Proteomes" id="UP000614996">
    <property type="component" value="Unassembled WGS sequence"/>
</dbReference>
<evidence type="ECO:0000313" key="4">
    <source>
        <dbReference type="Proteomes" id="UP000614996"/>
    </source>
</evidence>
<comment type="caution">
    <text evidence="3">The sequence shown here is derived from an EMBL/GenBank/DDBJ whole genome shotgun (WGS) entry which is preliminary data.</text>
</comment>
<accession>A0A8J4AGR4</accession>
<feature type="compositionally biased region" description="Basic and acidic residues" evidence="1">
    <location>
        <begin position="498"/>
        <end position="510"/>
    </location>
</feature>
<keyword evidence="4" id="KW-1185">Reference proteome</keyword>
<organism evidence="3 4">
    <name type="scientific">Actinocatenispora comari</name>
    <dbReference type="NCBI Taxonomy" id="2807577"/>
    <lineage>
        <taxon>Bacteria</taxon>
        <taxon>Bacillati</taxon>
        <taxon>Actinomycetota</taxon>
        <taxon>Actinomycetes</taxon>
        <taxon>Micromonosporales</taxon>
        <taxon>Micromonosporaceae</taxon>
        <taxon>Actinocatenispora</taxon>
    </lineage>
</organism>
<protein>
    <submittedName>
        <fullName evidence="3">Uncharacterized protein</fullName>
    </submittedName>
</protein>